<accession>A0A4R4EB17</accession>
<sequence length="269" mass="29764">MTKARFLIILSTIISMLMITSTVSAAKIEVSNTTKSALTKMIESADTKLAKTITTNFDDLMSIQKDNEKWDDLTRKLNSNNNEDLSTVKKQIKLINADKITKLQAQVDQAKTKLQPLTTLGKALKEQLTAANKQKDKSLAALIQMQIDSVQITTQIVKADISVKEKSLKSTKEETAKKVQSIRDTIAGIDPIKAQIKTKKTAISDLNKQVGEKWSSFLQVVKKGTPQATSDSLASLVSLDRTMNNHKQAIHQSEKQINTIIMKAKSQIP</sequence>
<dbReference type="EMBL" id="SKFG01000013">
    <property type="protein sequence ID" value="TCZ76313.1"/>
    <property type="molecule type" value="Genomic_DNA"/>
</dbReference>
<dbReference type="AlphaFoldDB" id="A0A4R4EB17"/>
<protein>
    <submittedName>
        <fullName evidence="2">Uncharacterized protein</fullName>
    </submittedName>
</protein>
<keyword evidence="3" id="KW-1185">Reference proteome</keyword>
<dbReference type="Proteomes" id="UP000295418">
    <property type="component" value="Unassembled WGS sequence"/>
</dbReference>
<evidence type="ECO:0000313" key="3">
    <source>
        <dbReference type="Proteomes" id="UP000295418"/>
    </source>
</evidence>
<dbReference type="RefSeq" id="WP_132418680.1">
    <property type="nucleotide sequence ID" value="NZ_SKFG01000013.1"/>
</dbReference>
<proteinExistence type="predicted"/>
<organism evidence="2 3">
    <name type="scientific">Paenibacillus albiflavus</name>
    <dbReference type="NCBI Taxonomy" id="2545760"/>
    <lineage>
        <taxon>Bacteria</taxon>
        <taxon>Bacillati</taxon>
        <taxon>Bacillota</taxon>
        <taxon>Bacilli</taxon>
        <taxon>Bacillales</taxon>
        <taxon>Paenibacillaceae</taxon>
        <taxon>Paenibacillus</taxon>
    </lineage>
</organism>
<feature type="signal peptide" evidence="1">
    <location>
        <begin position="1"/>
        <end position="25"/>
    </location>
</feature>
<dbReference type="OrthoDB" id="2679013at2"/>
<gene>
    <name evidence="2" type="ORF">E0485_14010</name>
</gene>
<feature type="chain" id="PRO_5020940935" evidence="1">
    <location>
        <begin position="26"/>
        <end position="269"/>
    </location>
</feature>
<keyword evidence="1" id="KW-0732">Signal</keyword>
<name>A0A4R4EB17_9BACL</name>
<reference evidence="2 3" key="1">
    <citation type="submission" date="2019-03" db="EMBL/GenBank/DDBJ databases">
        <authorList>
            <person name="Kim M.K.M."/>
        </authorList>
    </citation>
    <scope>NUCLEOTIDE SEQUENCE [LARGE SCALE GENOMIC DNA]</scope>
    <source>
        <strain evidence="2 3">18JY21-1</strain>
    </source>
</reference>
<comment type="caution">
    <text evidence="2">The sequence shown here is derived from an EMBL/GenBank/DDBJ whole genome shotgun (WGS) entry which is preliminary data.</text>
</comment>
<evidence type="ECO:0000313" key="2">
    <source>
        <dbReference type="EMBL" id="TCZ76313.1"/>
    </source>
</evidence>
<evidence type="ECO:0000256" key="1">
    <source>
        <dbReference type="SAM" id="SignalP"/>
    </source>
</evidence>